<accession>A0A3B0AYY4</accession>
<feature type="binding site" evidence="8">
    <location>
        <begin position="82"/>
        <end position="84"/>
    </location>
    <ligand>
        <name>NADP(+)</name>
        <dbReference type="ChEBI" id="CHEBI:58349"/>
    </ligand>
</feature>
<dbReference type="PIRSF" id="PIRSF000109">
    <property type="entry name" value="6PGD"/>
    <property type="match status" value="1"/>
</dbReference>
<dbReference type="FunFam" id="1.20.5.320:FF:000004">
    <property type="entry name" value="6-phosphogluconate dehydrogenase, decarboxylating"/>
    <property type="match status" value="1"/>
</dbReference>
<evidence type="ECO:0000256" key="9">
    <source>
        <dbReference type="RuleBase" id="RU000485"/>
    </source>
</evidence>
<dbReference type="InterPro" id="IPR013328">
    <property type="entry name" value="6PGD_dom2"/>
</dbReference>
<dbReference type="PROSITE" id="PS00461">
    <property type="entry name" value="6PGD"/>
    <property type="match status" value="1"/>
</dbReference>
<dbReference type="InterPro" id="IPR036291">
    <property type="entry name" value="NAD(P)-bd_dom_sf"/>
</dbReference>
<feature type="binding site" evidence="8">
    <location>
        <begin position="17"/>
        <end position="22"/>
    </location>
    <ligand>
        <name>NADP(+)</name>
        <dbReference type="ChEBI" id="CHEBI:58349"/>
    </ligand>
</feature>
<dbReference type="GO" id="GO:0006098">
    <property type="term" value="P:pentose-phosphate shunt"/>
    <property type="evidence" value="ECO:0007669"/>
    <property type="project" value="UniProtKB-UniPathway"/>
</dbReference>
<dbReference type="NCBIfam" id="NF006765">
    <property type="entry name" value="PRK09287.1"/>
    <property type="match status" value="1"/>
</dbReference>
<evidence type="ECO:0000256" key="2">
    <source>
        <dbReference type="ARBA" id="ARBA00011738"/>
    </source>
</evidence>
<dbReference type="InterPro" id="IPR006183">
    <property type="entry name" value="Pgluconate_DH"/>
</dbReference>
<proteinExistence type="inferred from homology"/>
<evidence type="ECO:0000256" key="5">
    <source>
        <dbReference type="PIRNR" id="PIRNR000109"/>
    </source>
</evidence>
<evidence type="ECO:0000256" key="4">
    <source>
        <dbReference type="ARBA" id="ARBA00023064"/>
    </source>
</evidence>
<dbReference type="Gene3D" id="1.20.5.320">
    <property type="entry name" value="6-Phosphogluconate Dehydrogenase, domain 3"/>
    <property type="match status" value="1"/>
</dbReference>
<keyword evidence="12" id="KW-1185">Reference proteome</keyword>
<dbReference type="Gene3D" id="3.40.50.720">
    <property type="entry name" value="NAD(P)-binding Rossmann-like Domain"/>
    <property type="match status" value="1"/>
</dbReference>
<evidence type="ECO:0000313" key="12">
    <source>
        <dbReference type="Proteomes" id="UP000270343"/>
    </source>
</evidence>
<dbReference type="AlphaFoldDB" id="A0A3B0AYY4"/>
<comment type="similarity">
    <text evidence="1 5 9">Belongs to the 6-phosphogluconate dehydrogenase family.</text>
</comment>
<evidence type="ECO:0000256" key="6">
    <source>
        <dbReference type="PIRSR" id="PIRSR000109-1"/>
    </source>
</evidence>
<evidence type="ECO:0000313" key="11">
    <source>
        <dbReference type="EMBL" id="RKN65256.1"/>
    </source>
</evidence>
<dbReference type="SMART" id="SM01350">
    <property type="entry name" value="6PGD"/>
    <property type="match status" value="1"/>
</dbReference>
<dbReference type="Pfam" id="PF00393">
    <property type="entry name" value="6PGD"/>
    <property type="match status" value="1"/>
</dbReference>
<dbReference type="EMBL" id="RBAM01000012">
    <property type="protein sequence ID" value="RKN65256.1"/>
    <property type="molecule type" value="Genomic_DNA"/>
</dbReference>
<dbReference type="NCBIfam" id="TIGR00873">
    <property type="entry name" value="gnd"/>
    <property type="match status" value="1"/>
</dbReference>
<feature type="active site" description="Proton acceptor" evidence="6">
    <location>
        <position position="191"/>
    </location>
</feature>
<evidence type="ECO:0000256" key="8">
    <source>
        <dbReference type="PIRSR" id="PIRSR000109-3"/>
    </source>
</evidence>
<feature type="binding site" description="in other chain" evidence="7">
    <location>
        <begin position="194"/>
        <end position="195"/>
    </location>
    <ligand>
        <name>substrate</name>
        <note>ligand shared between dimeric partners</note>
    </ligand>
</feature>
<feature type="binding site" evidence="7">
    <location>
        <position position="461"/>
    </location>
    <ligand>
        <name>substrate</name>
        <note>ligand shared between dimeric partners</note>
    </ligand>
</feature>
<dbReference type="EC" id="1.1.1.44" evidence="5 9"/>
<dbReference type="PANTHER" id="PTHR11811">
    <property type="entry name" value="6-PHOSPHOGLUCONATE DEHYDROGENASE"/>
    <property type="match status" value="1"/>
</dbReference>
<dbReference type="InterPro" id="IPR006115">
    <property type="entry name" value="6PGDH_NADP-bd"/>
</dbReference>
<evidence type="ECO:0000256" key="7">
    <source>
        <dbReference type="PIRSR" id="PIRSR000109-2"/>
    </source>
</evidence>
<dbReference type="SUPFAM" id="SSF51735">
    <property type="entry name" value="NAD(P)-binding Rossmann-fold domains"/>
    <property type="match status" value="1"/>
</dbReference>
<feature type="binding site" description="in other chain" evidence="7">
    <location>
        <position position="269"/>
    </location>
    <ligand>
        <name>substrate</name>
        <note>ligand shared between dimeric partners</note>
    </ligand>
</feature>
<sequence length="486" mass="51440">MPSTPATPATAQIGVTGLAVMGSNLARNFARHGHTVAVHNRTYAKTEALIGEHGHEGNFVPAETAEEFVAALQKPRRIVIMVKAGDPTDAVIGEFAALLEPGDVIIDGGNAHFADTRRREKELREKGIHFVGAGISGGEEGALHGPSIMPGGSEESYNSLGPLLESIAAKAKDGTPCCTHIGPDGAGHFVKMVHNGIEYADMQLIAEAYDLLRHVAGYEPQRIAETFRTWNTGRLDSYLIEITAEVLAHTDAATGRPFVDVVADGAEQKGTGRWTVQTALDLGIPVSGIAEAVFARSVSGHADLRGAARELPGPAREPLAPAAAGEFAALVEEALYASKVVSYAQGWNMISAASAEYGWDIDLGAVAAIWRGGCIIRAAFLDRIRAAFAADPQLPTLLADKGFAAEVGKAQDAWRSVVATAVGRGVPTPGFSAALAYYDALRAERLPAALTQAQRDFFGAHTYRRTDREGSFHTLWGGDRSEEQTG</sequence>
<dbReference type="SUPFAM" id="SSF48179">
    <property type="entry name" value="6-phosphogluconate dehydrogenase C-terminal domain-like"/>
    <property type="match status" value="1"/>
</dbReference>
<reference evidence="11 12" key="1">
    <citation type="journal article" date="2015" name="Antonie Van Leeuwenhoek">
        <title>Streptomyces klenkii sp. nov., isolated from deep marine sediment.</title>
        <authorList>
            <person name="Veyisoglu A."/>
            <person name="Sahin N."/>
        </authorList>
    </citation>
    <scope>NUCLEOTIDE SEQUENCE [LARGE SCALE GENOMIC DNA]</scope>
    <source>
        <strain evidence="11 12">KCTC 29202</strain>
    </source>
</reference>
<dbReference type="InterPro" id="IPR006114">
    <property type="entry name" value="6PGDH_C"/>
</dbReference>
<comment type="function">
    <text evidence="5">Catalyzes the oxidative decarboxylation of 6-phosphogluconate to ribulose 5-phosphate and CO(2), with concomitant reduction of NADP to NADPH.</text>
</comment>
<feature type="binding site" description="in other chain" evidence="7">
    <location>
        <position position="110"/>
    </location>
    <ligand>
        <name>substrate</name>
        <note>ligand shared between dimeric partners</note>
    </ligand>
</feature>
<dbReference type="Gene3D" id="1.10.1040.10">
    <property type="entry name" value="N-(1-d-carboxylethyl)-l-norvaline Dehydrogenase, domain 2"/>
    <property type="match status" value="1"/>
</dbReference>
<dbReference type="FunFam" id="3.40.50.720:FF:000007">
    <property type="entry name" value="6-phosphogluconate dehydrogenase, decarboxylating"/>
    <property type="match status" value="1"/>
</dbReference>
<feature type="binding site" evidence="8">
    <location>
        <begin position="40"/>
        <end position="42"/>
    </location>
    <ligand>
        <name>NADP(+)</name>
        <dbReference type="ChEBI" id="CHEBI:58349"/>
    </ligand>
</feature>
<feature type="domain" description="6-phosphogluconate dehydrogenase C-terminal" evidence="10">
    <location>
        <begin position="187"/>
        <end position="477"/>
    </location>
</feature>
<dbReference type="Pfam" id="PF03446">
    <property type="entry name" value="NAD_binding_2"/>
    <property type="match status" value="1"/>
</dbReference>
<feature type="binding site" description="in other chain" evidence="7">
    <location>
        <position position="199"/>
    </location>
    <ligand>
        <name>substrate</name>
        <note>ligand shared between dimeric partners</note>
    </ligand>
</feature>
<dbReference type="UniPathway" id="UPA00115">
    <property type="reaction ID" value="UER00410"/>
</dbReference>
<feature type="binding site" description="in other chain" evidence="7">
    <location>
        <position position="296"/>
    </location>
    <ligand>
        <name>substrate</name>
        <note>ligand shared between dimeric partners</note>
    </ligand>
</feature>
<name>A0A3B0AYY4_9ACTN</name>
<dbReference type="PRINTS" id="PR00076">
    <property type="entry name" value="6PGDHDRGNASE"/>
</dbReference>
<keyword evidence="3 5" id="KW-0560">Oxidoreductase</keyword>
<comment type="caution">
    <text evidence="11">The sequence shown here is derived from an EMBL/GenBank/DDBJ whole genome shotgun (WGS) entry which is preliminary data.</text>
</comment>
<keyword evidence="5 9" id="KW-0521">NADP</keyword>
<feature type="binding site" evidence="7">
    <location>
        <position position="455"/>
    </location>
    <ligand>
        <name>substrate</name>
        <note>ligand shared between dimeric partners</note>
    </ligand>
</feature>
<comment type="catalytic activity">
    <reaction evidence="5 9">
        <text>6-phospho-D-gluconate + NADP(+) = D-ribulose 5-phosphate + CO2 + NADPH</text>
        <dbReference type="Rhea" id="RHEA:10116"/>
        <dbReference type="ChEBI" id="CHEBI:16526"/>
        <dbReference type="ChEBI" id="CHEBI:57783"/>
        <dbReference type="ChEBI" id="CHEBI:58121"/>
        <dbReference type="ChEBI" id="CHEBI:58349"/>
        <dbReference type="ChEBI" id="CHEBI:58759"/>
        <dbReference type="EC" id="1.1.1.44"/>
    </reaction>
</comment>
<dbReference type="InterPro" id="IPR006184">
    <property type="entry name" value="6PGdom_BS"/>
</dbReference>
<evidence type="ECO:0000256" key="1">
    <source>
        <dbReference type="ARBA" id="ARBA00008419"/>
    </source>
</evidence>
<comment type="pathway">
    <text evidence="5 9">Carbohydrate degradation; pentose phosphate pathway; D-ribulose 5-phosphate from D-glucose 6-phosphate (oxidative stage): step 3/3.</text>
</comment>
<evidence type="ECO:0000259" key="10">
    <source>
        <dbReference type="SMART" id="SM01350"/>
    </source>
</evidence>
<dbReference type="RefSeq" id="WP_120757966.1">
    <property type="nucleotide sequence ID" value="NZ_RBAM01000012.1"/>
</dbReference>
<comment type="subunit">
    <text evidence="2 5">Homodimer.</text>
</comment>
<organism evidence="11 12">
    <name type="scientific">Streptomyces klenkii</name>
    <dbReference type="NCBI Taxonomy" id="1420899"/>
    <lineage>
        <taxon>Bacteria</taxon>
        <taxon>Bacillati</taxon>
        <taxon>Actinomycetota</taxon>
        <taxon>Actinomycetes</taxon>
        <taxon>Kitasatosporales</taxon>
        <taxon>Streptomycetaceae</taxon>
        <taxon>Streptomyces</taxon>
    </lineage>
</organism>
<feature type="active site" description="Proton donor" evidence="6">
    <location>
        <position position="198"/>
    </location>
</feature>
<dbReference type="GO" id="GO:0050661">
    <property type="term" value="F:NADP binding"/>
    <property type="evidence" value="ECO:0007669"/>
    <property type="project" value="InterPro"/>
</dbReference>
<keyword evidence="4 9" id="KW-0311">Gluconate utilization</keyword>
<gene>
    <name evidence="11" type="primary">gndA</name>
    <name evidence="11" type="ORF">D7231_25955</name>
</gene>
<dbReference type="InterPro" id="IPR006113">
    <property type="entry name" value="6PGDH_Gnd/GntZ"/>
</dbReference>
<keyword evidence="5 9" id="KW-0570">Pentose shunt</keyword>
<feature type="binding site" evidence="8">
    <location>
        <position position="110"/>
    </location>
    <ligand>
        <name>NADP(+)</name>
        <dbReference type="ChEBI" id="CHEBI:58349"/>
    </ligand>
</feature>
<dbReference type="GO" id="GO:0004616">
    <property type="term" value="F:phosphogluconate dehydrogenase (decarboxylating) activity"/>
    <property type="evidence" value="ECO:0007669"/>
    <property type="project" value="UniProtKB-EC"/>
</dbReference>
<dbReference type="Proteomes" id="UP000270343">
    <property type="component" value="Unassembled WGS sequence"/>
</dbReference>
<dbReference type="InterPro" id="IPR008927">
    <property type="entry name" value="6-PGluconate_DH-like_C_sf"/>
</dbReference>
<evidence type="ECO:0000256" key="3">
    <source>
        <dbReference type="ARBA" id="ARBA00023002"/>
    </source>
</evidence>
<dbReference type="FunFam" id="1.10.1040.10:FF:000002">
    <property type="entry name" value="6-phosphogluconate dehydrogenase, decarboxylating"/>
    <property type="match status" value="1"/>
</dbReference>
<dbReference type="OrthoDB" id="9804542at2"/>
<dbReference type="GO" id="GO:0019521">
    <property type="term" value="P:D-gluconate metabolic process"/>
    <property type="evidence" value="ECO:0007669"/>
    <property type="project" value="UniProtKB-KW"/>
</dbReference>
<protein>
    <recommendedName>
        <fullName evidence="5 9">6-phosphogluconate dehydrogenase, decarboxylating</fullName>
        <ecNumber evidence="5 9">1.1.1.44</ecNumber>
    </recommendedName>
</protein>
<feature type="binding site" description="in other chain" evidence="7">
    <location>
        <begin position="136"/>
        <end position="138"/>
    </location>
    <ligand>
        <name>substrate</name>
        <note>ligand shared between dimeric partners</note>
    </ligand>
</feature>